<evidence type="ECO:0000259" key="1">
    <source>
        <dbReference type="PROSITE" id="PS50878"/>
    </source>
</evidence>
<dbReference type="InterPro" id="IPR000477">
    <property type="entry name" value="RT_dom"/>
</dbReference>
<sequence length="225" mass="25124">MGVRESDRWKTAFTCHRDLFQYNTVPFGLKNAPSVFQRLIDRILGSLRWSHAVVYIDDIVIASDSVAEHVKALDTLLTNATRAGLKFSPSKCTFAVPSLVLLGRKVSGARIAVWRDRAKAVSALSRPMTLRELYHVLGLFGYYRAFIPKYAELAAPLTQLTKGWRYEADTAGRYRLIDTEGSVVSADRIPVAWEAAQQHSFDTLKKAIANPPVLAHPDPARPFVL</sequence>
<organism evidence="2 3">
    <name type="scientific">Tilletia walkeri</name>
    <dbReference type="NCBI Taxonomy" id="117179"/>
    <lineage>
        <taxon>Eukaryota</taxon>
        <taxon>Fungi</taxon>
        <taxon>Dikarya</taxon>
        <taxon>Basidiomycota</taxon>
        <taxon>Ustilaginomycotina</taxon>
        <taxon>Exobasidiomycetes</taxon>
        <taxon>Tilletiales</taxon>
        <taxon>Tilletiaceae</taxon>
        <taxon>Tilletia</taxon>
    </lineage>
</organism>
<dbReference type="InterPro" id="IPR051320">
    <property type="entry name" value="Viral_Replic_Matur_Polypro"/>
</dbReference>
<reference evidence="2" key="1">
    <citation type="submission" date="2016-04" db="EMBL/GenBank/DDBJ databases">
        <authorList>
            <person name="Nguyen H.D."/>
            <person name="Samba Siva P."/>
            <person name="Cullis J."/>
            <person name="Levesque C.A."/>
            <person name="Hambleton S."/>
        </authorList>
    </citation>
    <scope>NUCLEOTIDE SEQUENCE</scope>
    <source>
        <strain evidence="2">DAOMC 236422</strain>
    </source>
</reference>
<dbReference type="PANTHER" id="PTHR33064">
    <property type="entry name" value="POL PROTEIN"/>
    <property type="match status" value="1"/>
</dbReference>
<accession>A0A8X7T2U1</accession>
<dbReference type="PROSITE" id="PS50878">
    <property type="entry name" value="RT_POL"/>
    <property type="match status" value="1"/>
</dbReference>
<name>A0A8X7T2U1_9BASI</name>
<evidence type="ECO:0000313" key="2">
    <source>
        <dbReference type="EMBL" id="KAE8266802.1"/>
    </source>
</evidence>
<dbReference type="Gene3D" id="3.10.10.10">
    <property type="entry name" value="HIV Type 1 Reverse Transcriptase, subunit A, domain 1"/>
    <property type="match status" value="1"/>
</dbReference>
<comment type="caution">
    <text evidence="2">The sequence shown here is derived from an EMBL/GenBank/DDBJ whole genome shotgun (WGS) entry which is preliminary data.</text>
</comment>
<dbReference type="InterPro" id="IPR043502">
    <property type="entry name" value="DNA/RNA_pol_sf"/>
</dbReference>
<proteinExistence type="predicted"/>
<dbReference type="SUPFAM" id="SSF56672">
    <property type="entry name" value="DNA/RNA polymerases"/>
    <property type="match status" value="1"/>
</dbReference>
<keyword evidence="3" id="KW-1185">Reference proteome</keyword>
<protein>
    <recommendedName>
        <fullName evidence="1">Reverse transcriptase domain-containing protein</fullName>
    </recommendedName>
</protein>
<dbReference type="Pfam" id="PF00078">
    <property type="entry name" value="RVT_1"/>
    <property type="match status" value="1"/>
</dbReference>
<dbReference type="CDD" id="cd01647">
    <property type="entry name" value="RT_LTR"/>
    <property type="match status" value="1"/>
</dbReference>
<dbReference type="Proteomes" id="UP000078113">
    <property type="component" value="Unassembled WGS sequence"/>
</dbReference>
<reference evidence="2" key="2">
    <citation type="journal article" date="2019" name="IMA Fungus">
        <title>Genome sequencing and comparison of five Tilletia species to identify candidate genes for the detection of regulated species infecting wheat.</title>
        <authorList>
            <person name="Nguyen H.D.T."/>
            <person name="Sultana T."/>
            <person name="Kesanakurti P."/>
            <person name="Hambleton S."/>
        </authorList>
    </citation>
    <scope>NUCLEOTIDE SEQUENCE</scope>
    <source>
        <strain evidence="2">DAOMC 236422</strain>
    </source>
</reference>
<feature type="domain" description="Reverse transcriptase" evidence="1">
    <location>
        <begin position="1"/>
        <end position="106"/>
    </location>
</feature>
<evidence type="ECO:0000313" key="3">
    <source>
        <dbReference type="Proteomes" id="UP000078113"/>
    </source>
</evidence>
<dbReference type="EMBL" id="LWDG02000292">
    <property type="protein sequence ID" value="KAE8266802.1"/>
    <property type="molecule type" value="Genomic_DNA"/>
</dbReference>
<gene>
    <name evidence="2" type="ORF">A4X09_0g5543</name>
</gene>
<dbReference type="AlphaFoldDB" id="A0A8X7T2U1"/>
<dbReference type="InterPro" id="IPR043128">
    <property type="entry name" value="Rev_trsase/Diguanyl_cyclase"/>
</dbReference>
<dbReference type="Gene3D" id="3.30.70.270">
    <property type="match status" value="2"/>
</dbReference>
<dbReference type="PANTHER" id="PTHR33064:SF37">
    <property type="entry name" value="RIBONUCLEASE H"/>
    <property type="match status" value="1"/>
</dbReference>